<dbReference type="AlphaFoldDB" id="A0AAU7QXW4"/>
<protein>
    <submittedName>
        <fullName evidence="1">Uncharacterized protein</fullName>
    </submittedName>
</protein>
<reference evidence="1" key="1">
    <citation type="submission" date="2024-06" db="EMBL/GenBank/DDBJ databases">
        <title>Micromonospora sp. strain HUAS YX12 genome sequences.</title>
        <authorList>
            <person name="Mo P."/>
        </authorList>
    </citation>
    <scope>NUCLEOTIDE SEQUENCE</scope>
    <source>
        <strain evidence="1">HUAS YX12</strain>
    </source>
</reference>
<name>A0AAU7QXW4_9ACTN</name>
<dbReference type="EMBL" id="CP157974">
    <property type="protein sequence ID" value="XBT81088.1"/>
    <property type="molecule type" value="Genomic_DNA"/>
</dbReference>
<dbReference type="RefSeq" id="WP_349877512.1">
    <property type="nucleotide sequence ID" value="NZ_CP157974.1"/>
</dbReference>
<proteinExistence type="predicted"/>
<accession>A0AAU7QXW4</accession>
<gene>
    <name evidence="1" type="ORF">ABIH81_26080</name>
</gene>
<sequence length="76" mass="8701">MRDPRRVLTVAEEADSVLTWYGLGRWVRLLRGRPVSQSVAGPRYQEREQRAAQERLLDQAQRLRGGRSPGQAELAE</sequence>
<evidence type="ECO:0000313" key="1">
    <source>
        <dbReference type="EMBL" id="XBT81088.1"/>
    </source>
</evidence>
<organism evidence="1">
    <name type="scientific">Micromonospora sp. HUAS YX12</name>
    <dbReference type="NCBI Taxonomy" id="3156396"/>
    <lineage>
        <taxon>Bacteria</taxon>
        <taxon>Bacillati</taxon>
        <taxon>Actinomycetota</taxon>
        <taxon>Actinomycetes</taxon>
        <taxon>Micromonosporales</taxon>
        <taxon>Micromonosporaceae</taxon>
        <taxon>Micromonospora</taxon>
    </lineage>
</organism>